<feature type="region of interest" description="Disordered" evidence="1">
    <location>
        <begin position="1"/>
        <end position="28"/>
    </location>
</feature>
<comment type="caution">
    <text evidence="3">The sequence shown here is derived from an EMBL/GenBank/DDBJ whole genome shotgun (WGS) entry which is preliminary data.</text>
</comment>
<dbReference type="AlphaFoldDB" id="A0A1E7NAB2"/>
<proteinExistence type="predicted"/>
<sequence length="736" mass="79595">MTATAEPDAAAQPLDPDELQEAPPEEPQNALEAVQELLEHVPDSFAGRNYLFAGGNPSFGGDLVGGDRHTVSGGQVHGDVVTGPKTTVYQFGSAFGAPPHASGEVPAEELTALTTVFRPGPAFQQALQQLREQRVLILTGRADTGRRSAALMLLHTLGIRRIRNLDPDVSPTALLTGAEPAPGYLLADYTTSRTRPLLRSDLDRLRETLAKQDGYLVVTTTRSAAIRELPTVDWQPPDPGLVLGAHLDALRDGLPSGRHLLTLEPVQEFLAKYPPIREVAGFAVELARYSPETGHPADLADFGHGIVQEKVGRWFGDDELPLQEKAFLISLAVFDHAPYTLAAECADKLFRRLETIRTPGRPDGIPPFGSSVEERMALAHAELTEETEQTPWGPVPQRMASFLDPRTAPTLLREVWTSHPSARPAITGWLNALATDSRALVRTRVASTTALLASVDLSATMSGLLGPWSGAKDFRLCLQAANSLALAYHAGTAAVPRILRSWAGDDSARRRWTAIRCYALLGPLMPAQALEAFVLAAERLSDGELDQLAAKFQPGALPPAPDRADRFQVLGLLEAAELLLLSAEAEQVLRALVRWLSGPASLRQLALAVFLTAARRTEDTAVGRPLLLDWYARSPRPEPGSVVSVTVLAVPEEPVPVRSLLVALWRTALEDRGYRDAALGVLRGWLIGAADQPETTARLTELFDDLAVTERDRQRLDHLVRTVRTGSPATPFPPGG</sequence>
<name>A0A1E7NAB2_KITAU</name>
<reference evidence="2" key="1">
    <citation type="journal article" date="2014" name="Int. J. Syst. Evol. Microbiol.">
        <title>Complete genome sequence of Corynebacterium casei LMG S-19264T (=DSM 44701T), isolated from a smear-ripened cheese.</title>
        <authorList>
            <consortium name="US DOE Joint Genome Institute (JGI-PGF)"/>
            <person name="Walter F."/>
            <person name="Albersmeier A."/>
            <person name="Kalinowski J."/>
            <person name="Ruckert C."/>
        </authorList>
    </citation>
    <scope>NUCLEOTIDE SEQUENCE</scope>
    <source>
        <strain evidence="2">JCM 4434</strain>
    </source>
</reference>
<gene>
    <name evidence="2" type="ORF">GCM10010502_50060</name>
    <name evidence="3" type="ORF">HS99_0025390</name>
</gene>
<dbReference type="OrthoDB" id="3874172at2"/>
<feature type="compositionally biased region" description="Acidic residues" evidence="1">
    <location>
        <begin position="15"/>
        <end position="24"/>
    </location>
</feature>
<dbReference type="EMBL" id="JPRF03000019">
    <property type="protein sequence ID" value="OEV37640.1"/>
    <property type="molecule type" value="Genomic_DNA"/>
</dbReference>
<dbReference type="Proteomes" id="UP000037395">
    <property type="component" value="Unassembled WGS sequence"/>
</dbReference>
<accession>A0A1E7NAB2</accession>
<protein>
    <submittedName>
        <fullName evidence="3">Uncharacterized protein</fullName>
    </submittedName>
</protein>
<evidence type="ECO:0000313" key="3">
    <source>
        <dbReference type="EMBL" id="OEV37640.1"/>
    </source>
</evidence>
<dbReference type="Proteomes" id="UP000610124">
    <property type="component" value="Unassembled WGS sequence"/>
</dbReference>
<evidence type="ECO:0000313" key="4">
    <source>
        <dbReference type="Proteomes" id="UP000037395"/>
    </source>
</evidence>
<organism evidence="3 4">
    <name type="scientific">Kitasatospora aureofaciens</name>
    <name type="common">Streptomyces aureofaciens</name>
    <dbReference type="NCBI Taxonomy" id="1894"/>
    <lineage>
        <taxon>Bacteria</taxon>
        <taxon>Bacillati</taxon>
        <taxon>Actinomycetota</taxon>
        <taxon>Actinomycetes</taxon>
        <taxon>Kitasatosporales</taxon>
        <taxon>Streptomycetaceae</taxon>
        <taxon>Kitasatospora</taxon>
    </lineage>
</organism>
<reference evidence="3 4" key="2">
    <citation type="submission" date="2014-07" db="EMBL/GenBank/DDBJ databases">
        <authorList>
            <person name="Zhang J.E."/>
            <person name="Yang H."/>
            <person name="Guo J."/>
            <person name="Deng Z."/>
            <person name="Luo H."/>
            <person name="Luo M."/>
            <person name="Zhao B."/>
        </authorList>
    </citation>
    <scope>NUCLEOTIDE SEQUENCE [LARGE SCALE GENOMIC DNA]</scope>
    <source>
        <strain evidence="3">ATCC 10762</strain>
        <strain evidence="4">ATCC 10762 / DSM 40127 / CCM 3239 / JCM 4008 / LMG 5968 / NBRC 12843 / NCIMB 8234 / A-377</strain>
    </source>
</reference>
<dbReference type="KEGG" id="kau:B6264_14175"/>
<evidence type="ECO:0000313" key="2">
    <source>
        <dbReference type="EMBL" id="GGU90881.1"/>
    </source>
</evidence>
<accession>A0A8H9HV09</accession>
<reference evidence="2" key="5">
    <citation type="submission" date="2020-09" db="EMBL/GenBank/DDBJ databases">
        <authorList>
            <person name="Sun Q."/>
            <person name="Ohkuma M."/>
        </authorList>
    </citation>
    <scope>NUCLEOTIDE SEQUENCE</scope>
    <source>
        <strain evidence="2">JCM 4434</strain>
    </source>
</reference>
<reference evidence="3" key="3">
    <citation type="submission" date="2016-08" db="EMBL/GenBank/DDBJ databases">
        <title>Sequencing, Assembly and Comparative Genomics of S. aureofaciens ATCC 10762.</title>
        <authorList>
            <person name="Gradnigo J.S."/>
            <person name="Johnson N."/>
            <person name="Somerville G.A."/>
        </authorList>
    </citation>
    <scope>NUCLEOTIDE SEQUENCE [LARGE SCALE GENOMIC DNA]</scope>
    <source>
        <strain evidence="3">ATCC 10762</strain>
    </source>
</reference>
<reference evidence="4" key="4">
    <citation type="submission" date="2016-08" db="EMBL/GenBank/DDBJ databases">
        <title>Sequencing, assembly and comparative genomics of S. aureofaciens ATCC 10762.</title>
        <authorList>
            <person name="Gradnigo J.S."/>
            <person name="Johnson N."/>
            <person name="Somerville G.A."/>
        </authorList>
    </citation>
    <scope>NUCLEOTIDE SEQUENCE [LARGE SCALE GENOMIC DNA]</scope>
    <source>
        <strain evidence="4">ATCC 10762 / DSM 40127 / CCM 3239 / JCM 4008 / LMG 5968 / NBRC 12843 / NCIMB 8234 / A-377</strain>
    </source>
</reference>
<keyword evidence="4" id="KW-1185">Reference proteome</keyword>
<dbReference type="GeneID" id="97488017"/>
<dbReference type="RefSeq" id="WP_030553982.1">
    <property type="nucleotide sequence ID" value="NZ_BMUB01000013.1"/>
</dbReference>
<evidence type="ECO:0000256" key="1">
    <source>
        <dbReference type="SAM" id="MobiDB-lite"/>
    </source>
</evidence>
<dbReference type="EMBL" id="BMUB01000013">
    <property type="protein sequence ID" value="GGU90881.1"/>
    <property type="molecule type" value="Genomic_DNA"/>
</dbReference>